<evidence type="ECO:0000256" key="1">
    <source>
        <dbReference type="SAM" id="MobiDB-lite"/>
    </source>
</evidence>
<gene>
    <name evidence="3" type="ORF">ACHAWO_007542</name>
</gene>
<feature type="compositionally biased region" description="Polar residues" evidence="1">
    <location>
        <begin position="198"/>
        <end position="216"/>
    </location>
</feature>
<dbReference type="PANTHER" id="PTHR33683:SF46">
    <property type="entry name" value="SUSHI DOMAIN-CONTAINING PROTEIN"/>
    <property type="match status" value="1"/>
</dbReference>
<feature type="compositionally biased region" description="Low complexity" evidence="1">
    <location>
        <begin position="127"/>
        <end position="155"/>
    </location>
</feature>
<evidence type="ECO:0000313" key="3">
    <source>
        <dbReference type="EMBL" id="KAL3784586.1"/>
    </source>
</evidence>
<accession>A0ABD3P9T1</accession>
<feature type="compositionally biased region" description="Polar residues" evidence="1">
    <location>
        <begin position="113"/>
        <end position="123"/>
    </location>
</feature>
<keyword evidence="2" id="KW-0732">Signal</keyword>
<dbReference type="AlphaFoldDB" id="A0ABD3P9T1"/>
<name>A0ABD3P9T1_9STRA</name>
<organism evidence="3 4">
    <name type="scientific">Cyclotella atomus</name>
    <dbReference type="NCBI Taxonomy" id="382360"/>
    <lineage>
        <taxon>Eukaryota</taxon>
        <taxon>Sar</taxon>
        <taxon>Stramenopiles</taxon>
        <taxon>Ochrophyta</taxon>
        <taxon>Bacillariophyta</taxon>
        <taxon>Coscinodiscophyceae</taxon>
        <taxon>Thalassiosirophycidae</taxon>
        <taxon>Stephanodiscales</taxon>
        <taxon>Stephanodiscaceae</taxon>
        <taxon>Cyclotella</taxon>
    </lineage>
</organism>
<sequence>MGICTQYLLPLLCTATAIFQSNAQKEDYYCGTDFISAGEYCALPCPSGSDSDCSNALGPEYVCFYFTGCAEKIANGFVPESLATEGADVSTPAPIETAVVTPAPVETSVVTPAPTNAVETEQPTPVPTAAAVETESPTVVVETPAPTAEAETSAPTPSPQAPIESVPTPKPTMRTKRPTPPPAPLVANPTTPQPVASLPQTSSPTTKRPTSAPTLGTIETISTATTDELNLSSSTTSTCYGFIFSLRSMSESPVVEVKSIDFLTASTDALKFELYTKEGVYSGFEGNYGRWLLMGKGLIQGQGSGSYTSITSDLISSVPVDGLGSTRSFYLTLSTKDMIYRTTASGSAPDEAVQQSSSTLELYEGESVQVFPFPMSGTDGAYIGPSQFIGAIYYDVLPCKPLEKYGVIYTLPCPIVPTIR</sequence>
<keyword evidence="4" id="KW-1185">Reference proteome</keyword>
<feature type="signal peptide" evidence="2">
    <location>
        <begin position="1"/>
        <end position="23"/>
    </location>
</feature>
<protein>
    <submittedName>
        <fullName evidence="3">Uncharacterized protein</fullName>
    </submittedName>
</protein>
<proteinExistence type="predicted"/>
<dbReference type="PANTHER" id="PTHR33683">
    <property type="entry name" value="1, PUTATIVE-RELATED"/>
    <property type="match status" value="1"/>
</dbReference>
<dbReference type="PRINTS" id="PR01217">
    <property type="entry name" value="PRICHEXTENSN"/>
</dbReference>
<feature type="chain" id="PRO_5044819091" evidence="2">
    <location>
        <begin position="24"/>
        <end position="420"/>
    </location>
</feature>
<reference evidence="3 4" key="1">
    <citation type="submission" date="2024-10" db="EMBL/GenBank/DDBJ databases">
        <title>Updated reference genomes for cyclostephanoid diatoms.</title>
        <authorList>
            <person name="Roberts W.R."/>
            <person name="Alverson A.J."/>
        </authorList>
    </citation>
    <scope>NUCLEOTIDE SEQUENCE [LARGE SCALE GENOMIC DNA]</scope>
    <source>
        <strain evidence="3 4">AJA010-31</strain>
    </source>
</reference>
<comment type="caution">
    <text evidence="3">The sequence shown here is derived from an EMBL/GenBank/DDBJ whole genome shotgun (WGS) entry which is preliminary data.</text>
</comment>
<evidence type="ECO:0000313" key="4">
    <source>
        <dbReference type="Proteomes" id="UP001530400"/>
    </source>
</evidence>
<evidence type="ECO:0000256" key="2">
    <source>
        <dbReference type="SAM" id="SignalP"/>
    </source>
</evidence>
<dbReference type="EMBL" id="JALLPJ020000721">
    <property type="protein sequence ID" value="KAL3784586.1"/>
    <property type="molecule type" value="Genomic_DNA"/>
</dbReference>
<dbReference type="Proteomes" id="UP001530400">
    <property type="component" value="Unassembled WGS sequence"/>
</dbReference>
<feature type="region of interest" description="Disordered" evidence="1">
    <location>
        <begin position="113"/>
        <end position="216"/>
    </location>
</feature>